<protein>
    <submittedName>
        <fullName evidence="2">Uncharacterized protein</fullName>
    </submittedName>
</protein>
<feature type="chain" id="PRO_5041322845" evidence="1">
    <location>
        <begin position="32"/>
        <end position="278"/>
    </location>
</feature>
<proteinExistence type="predicted"/>
<evidence type="ECO:0000256" key="1">
    <source>
        <dbReference type="SAM" id="SignalP"/>
    </source>
</evidence>
<name>A0AA35Y0S7_METCP</name>
<evidence type="ECO:0000313" key="2">
    <source>
        <dbReference type="EMBL" id="CAI8813301.1"/>
    </source>
</evidence>
<sequence length="278" mass="30314">MAAESKHRTRWLRRRAWTAAALCCAAATAPAEDAVFFFNPESSIDSYATLKTAFDTYLAPLGPYVFQPFNVRATFEQALAQNSRGVYMLSGWHYGEIKGRQSLDAVLVGVSKGAFLQRKILSAKDVADVSALKGVTVAGTGSEDYLRTLLKQTLGPERHALVDSFKVLSVPKDIDALMAVSFGMAQAAISSEASLQKLAAINPKQHSQLKPLAQSEKAFLLIATVPRSFRQEGAPLVEILEDMDKKPEGVTNLKLLGLDGWKRVETLEAPYSTQLRAP</sequence>
<gene>
    <name evidence="2" type="ORF">MCNOR_1795</name>
</gene>
<dbReference type="EMBL" id="OX458332">
    <property type="protein sequence ID" value="CAI8813301.1"/>
    <property type="molecule type" value="Genomic_DNA"/>
</dbReference>
<reference evidence="2" key="1">
    <citation type="submission" date="2023-03" db="EMBL/GenBank/DDBJ databases">
        <authorList>
            <person name="Pearce D."/>
        </authorList>
    </citation>
    <scope>NUCLEOTIDE SEQUENCE</scope>
    <source>
        <strain evidence="2">Mc</strain>
    </source>
</reference>
<dbReference type="GeneID" id="88224929"/>
<dbReference type="Proteomes" id="UP001158598">
    <property type="component" value="Chromosome"/>
</dbReference>
<keyword evidence="1" id="KW-0732">Signal</keyword>
<feature type="signal peptide" evidence="1">
    <location>
        <begin position="1"/>
        <end position="31"/>
    </location>
</feature>
<dbReference type="RefSeq" id="WP_017365526.1">
    <property type="nucleotide sequence ID" value="NZ_CP079096.1"/>
</dbReference>
<organism evidence="2 3">
    <name type="scientific">Methylococcus capsulatus</name>
    <dbReference type="NCBI Taxonomy" id="414"/>
    <lineage>
        <taxon>Bacteria</taxon>
        <taxon>Pseudomonadati</taxon>
        <taxon>Pseudomonadota</taxon>
        <taxon>Gammaproteobacteria</taxon>
        <taxon>Methylococcales</taxon>
        <taxon>Methylococcaceae</taxon>
        <taxon>Methylococcus</taxon>
    </lineage>
</organism>
<dbReference type="AlphaFoldDB" id="A0AA35Y0S7"/>
<evidence type="ECO:0000313" key="3">
    <source>
        <dbReference type="Proteomes" id="UP001158598"/>
    </source>
</evidence>
<dbReference type="Pfam" id="PF12974">
    <property type="entry name" value="Phosphonate-bd"/>
    <property type="match status" value="1"/>
</dbReference>
<accession>A0AA35Y0S7</accession>